<organism evidence="2">
    <name type="scientific">Jonesiaceae bacterium BS-20</name>
    <dbReference type="NCBI Taxonomy" id="3120821"/>
    <lineage>
        <taxon>Bacteria</taxon>
        <taxon>Bacillati</taxon>
        <taxon>Actinomycetota</taxon>
        <taxon>Actinomycetes</taxon>
        <taxon>Micrococcales</taxon>
        <taxon>Jonesiaceae</taxon>
    </lineage>
</organism>
<sequence>MTSGSAYANALGAQFENLHPALQRYFAPLPLGHVGIGHGTFTSVGTPKKWLWPAIYLLQRRSIIWAGWQQDVPFRILNRQVGTSRTGQREFLLPDGSWTMHDAVSSGPDTSVIDILGRPALLAARFSVSTQDGGLRMTSTHVGLQLGHRTFTLPSWMSPTVSLTEEFDEPLELQRVSVVITAPLIGRIYEYGGTFTYQIQQESN</sequence>
<reference evidence="2" key="1">
    <citation type="submission" date="2024-02" db="EMBL/GenBank/DDBJ databases">
        <title>Tomenella chthoni gen. nov. sp. nov., a member of the family Jonesiaceae isolated from bat guano.</title>
        <authorList>
            <person name="Miller S.L."/>
            <person name="King J."/>
            <person name="Sankaranarayanan K."/>
            <person name="Lawson P.A."/>
        </authorList>
    </citation>
    <scope>NUCLEOTIDE SEQUENCE</scope>
    <source>
        <strain evidence="2">BS-20</strain>
    </source>
</reference>
<name>A0AAU7E1I6_9MICO</name>
<gene>
    <name evidence="2" type="ORF">V5R04_07650</name>
</gene>
<dbReference type="EMBL" id="CP146203">
    <property type="protein sequence ID" value="XBH23071.1"/>
    <property type="molecule type" value="Genomic_DNA"/>
</dbReference>
<dbReference type="InterPro" id="IPR025311">
    <property type="entry name" value="DUF4166"/>
</dbReference>
<accession>A0AAU7E1I6</accession>
<evidence type="ECO:0000259" key="1">
    <source>
        <dbReference type="Pfam" id="PF13761"/>
    </source>
</evidence>
<feature type="domain" description="DUF4166" evidence="1">
    <location>
        <begin position="18"/>
        <end position="195"/>
    </location>
</feature>
<protein>
    <submittedName>
        <fullName evidence="2">DUF4166 domain-containing protein</fullName>
    </submittedName>
</protein>
<dbReference type="AlphaFoldDB" id="A0AAU7E1I6"/>
<proteinExistence type="predicted"/>
<evidence type="ECO:0000313" key="2">
    <source>
        <dbReference type="EMBL" id="XBH23071.1"/>
    </source>
</evidence>
<dbReference type="Pfam" id="PF13761">
    <property type="entry name" value="DUF4166"/>
    <property type="match status" value="1"/>
</dbReference>